<proteinExistence type="predicted"/>
<evidence type="ECO:0000313" key="1">
    <source>
        <dbReference type="EMBL" id="MFC4136132.1"/>
    </source>
</evidence>
<dbReference type="Proteomes" id="UP001595816">
    <property type="component" value="Unassembled WGS sequence"/>
</dbReference>
<evidence type="ECO:0000313" key="2">
    <source>
        <dbReference type="Proteomes" id="UP001595816"/>
    </source>
</evidence>
<keyword evidence="2" id="KW-1185">Reference proteome</keyword>
<organism evidence="1 2">
    <name type="scientific">Hamadaea flava</name>
    <dbReference type="NCBI Taxonomy" id="1742688"/>
    <lineage>
        <taxon>Bacteria</taxon>
        <taxon>Bacillati</taxon>
        <taxon>Actinomycetota</taxon>
        <taxon>Actinomycetes</taxon>
        <taxon>Micromonosporales</taxon>
        <taxon>Micromonosporaceae</taxon>
        <taxon>Hamadaea</taxon>
    </lineage>
</organism>
<dbReference type="EMBL" id="JBHSAY010000029">
    <property type="protein sequence ID" value="MFC4136132.1"/>
    <property type="molecule type" value="Genomic_DNA"/>
</dbReference>
<sequence>MRLGLGEDGRAVALLDHVKQRKHVDLAVGMGQGAGVNHANQNWLNRS</sequence>
<protein>
    <submittedName>
        <fullName evidence="1">Uncharacterized protein</fullName>
    </submittedName>
</protein>
<reference evidence="2" key="1">
    <citation type="journal article" date="2019" name="Int. J. Syst. Evol. Microbiol.">
        <title>The Global Catalogue of Microorganisms (GCM) 10K type strain sequencing project: providing services to taxonomists for standard genome sequencing and annotation.</title>
        <authorList>
            <consortium name="The Broad Institute Genomics Platform"/>
            <consortium name="The Broad Institute Genome Sequencing Center for Infectious Disease"/>
            <person name="Wu L."/>
            <person name="Ma J."/>
        </authorList>
    </citation>
    <scope>NUCLEOTIDE SEQUENCE [LARGE SCALE GENOMIC DNA]</scope>
    <source>
        <strain evidence="2">CGMCC 4.7289</strain>
    </source>
</reference>
<gene>
    <name evidence="1" type="ORF">ACFOZ4_36460</name>
</gene>
<comment type="caution">
    <text evidence="1">The sequence shown here is derived from an EMBL/GenBank/DDBJ whole genome shotgun (WGS) entry which is preliminary data.</text>
</comment>
<dbReference type="RefSeq" id="WP_253751544.1">
    <property type="nucleotide sequence ID" value="NZ_JAMZDZ010000001.1"/>
</dbReference>
<accession>A0ABV8LYG3</accession>
<name>A0ABV8LYG3_9ACTN</name>